<organism evidence="2 3">
    <name type="scientific">Mollisia scopiformis</name>
    <name type="common">Conifer needle endophyte fungus</name>
    <name type="synonym">Phialocephala scopiformis</name>
    <dbReference type="NCBI Taxonomy" id="149040"/>
    <lineage>
        <taxon>Eukaryota</taxon>
        <taxon>Fungi</taxon>
        <taxon>Dikarya</taxon>
        <taxon>Ascomycota</taxon>
        <taxon>Pezizomycotina</taxon>
        <taxon>Leotiomycetes</taxon>
        <taxon>Helotiales</taxon>
        <taxon>Mollisiaceae</taxon>
        <taxon>Mollisia</taxon>
    </lineage>
</organism>
<dbReference type="EMBL" id="KQ947448">
    <property type="protein sequence ID" value="KUJ06352.1"/>
    <property type="molecule type" value="Genomic_DNA"/>
</dbReference>
<protein>
    <submittedName>
        <fullName evidence="2">Uncharacterized protein</fullName>
    </submittedName>
</protein>
<dbReference type="GeneID" id="28830727"/>
<gene>
    <name evidence="2" type="ORF">LY89DRAFT_743963</name>
</gene>
<sequence>MRPISTTLVNSAYRAFRIAPTAPLETSTIFPPEPAIEEEHIPDYNPHHFYPANPPSSTPLQSVARDPAQSRGSSSYRGAREEQQQEGEQEKGEGNSWDEDEGPQQEMNAVAPVVAAERAGGSPRPANKVMPSLPKLADRTYDPANSNDDTDDSLPSIEELLDPLLRKKIAEQDARALETGR</sequence>
<feature type="compositionally biased region" description="Basic and acidic residues" evidence="1">
    <location>
        <begin position="78"/>
        <end position="93"/>
    </location>
</feature>
<dbReference type="OrthoDB" id="5979581at2759"/>
<evidence type="ECO:0000313" key="3">
    <source>
        <dbReference type="Proteomes" id="UP000070700"/>
    </source>
</evidence>
<dbReference type="InParanoid" id="A0A132B1U9"/>
<name>A0A132B1U9_MOLSC</name>
<keyword evidence="3" id="KW-1185">Reference proteome</keyword>
<evidence type="ECO:0000313" key="2">
    <source>
        <dbReference type="EMBL" id="KUJ06352.1"/>
    </source>
</evidence>
<proteinExistence type="predicted"/>
<dbReference type="Proteomes" id="UP000070700">
    <property type="component" value="Unassembled WGS sequence"/>
</dbReference>
<dbReference type="KEGG" id="psco:LY89DRAFT_743963"/>
<dbReference type="RefSeq" id="XP_018060707.1">
    <property type="nucleotide sequence ID" value="XM_018221001.1"/>
</dbReference>
<evidence type="ECO:0000256" key="1">
    <source>
        <dbReference type="SAM" id="MobiDB-lite"/>
    </source>
</evidence>
<reference evidence="2 3" key="1">
    <citation type="submission" date="2015-10" db="EMBL/GenBank/DDBJ databases">
        <title>Full genome of DAOMC 229536 Phialocephala scopiformis, a fungal endophyte of spruce producing the potent anti-insectan compound rugulosin.</title>
        <authorList>
            <consortium name="DOE Joint Genome Institute"/>
            <person name="Walker A.K."/>
            <person name="Frasz S.L."/>
            <person name="Seifert K.A."/>
            <person name="Miller J.D."/>
            <person name="Mondo S.J."/>
            <person name="Labutti K."/>
            <person name="Lipzen A."/>
            <person name="Dockter R."/>
            <person name="Kennedy M."/>
            <person name="Grigoriev I.V."/>
            <person name="Spatafora J.W."/>
        </authorList>
    </citation>
    <scope>NUCLEOTIDE SEQUENCE [LARGE SCALE GENOMIC DNA]</scope>
    <source>
        <strain evidence="2 3">CBS 120377</strain>
    </source>
</reference>
<feature type="compositionally biased region" description="Basic and acidic residues" evidence="1">
    <location>
        <begin position="37"/>
        <end position="46"/>
    </location>
</feature>
<dbReference type="AlphaFoldDB" id="A0A132B1U9"/>
<feature type="region of interest" description="Disordered" evidence="1">
    <location>
        <begin position="37"/>
        <end position="155"/>
    </location>
</feature>
<accession>A0A132B1U9</accession>